<dbReference type="InterPro" id="IPR009287">
    <property type="entry name" value="Spt4"/>
</dbReference>
<keyword evidence="8" id="KW-0805">Transcription regulation</keyword>
<evidence type="ECO:0000256" key="4">
    <source>
        <dbReference type="ARBA" id="ARBA00022491"/>
    </source>
</evidence>
<evidence type="ECO:0000256" key="3">
    <source>
        <dbReference type="ARBA" id="ARBA00020182"/>
    </source>
</evidence>
<feature type="domain" description="Spt4/RpoE2 zinc finger" evidence="13">
    <location>
        <begin position="13"/>
        <end position="90"/>
    </location>
</feature>
<dbReference type="EnsemblMetazoa" id="XM_014385089.2">
    <property type="protein sequence ID" value="XP_014240575.1"/>
    <property type="gene ID" value="LOC106661578"/>
</dbReference>
<keyword evidence="7" id="KW-0862">Zinc</keyword>
<evidence type="ECO:0000259" key="13">
    <source>
        <dbReference type="SMART" id="SM01389"/>
    </source>
</evidence>
<dbReference type="SMART" id="SM01389">
    <property type="entry name" value="Spt4"/>
    <property type="match status" value="1"/>
</dbReference>
<dbReference type="Proteomes" id="UP000494040">
    <property type="component" value="Unassembled WGS sequence"/>
</dbReference>
<evidence type="ECO:0000256" key="9">
    <source>
        <dbReference type="ARBA" id="ARBA00023159"/>
    </source>
</evidence>
<keyword evidence="11 12" id="KW-0539">Nucleus</keyword>
<evidence type="ECO:0000256" key="10">
    <source>
        <dbReference type="ARBA" id="ARBA00023163"/>
    </source>
</evidence>
<evidence type="ECO:0000256" key="8">
    <source>
        <dbReference type="ARBA" id="ARBA00023015"/>
    </source>
</evidence>
<keyword evidence="10 12" id="KW-0804">Transcription</keyword>
<keyword evidence="5" id="KW-0479">Metal-binding</keyword>
<keyword evidence="9" id="KW-0010">Activator</keyword>
<keyword evidence="15" id="KW-1185">Reference proteome</keyword>
<evidence type="ECO:0000256" key="12">
    <source>
        <dbReference type="PIRNR" id="PIRNR025023"/>
    </source>
</evidence>
<evidence type="ECO:0000256" key="7">
    <source>
        <dbReference type="ARBA" id="ARBA00022833"/>
    </source>
</evidence>
<dbReference type="InterPro" id="IPR038510">
    <property type="entry name" value="Spt4_sf"/>
</dbReference>
<sequence>MSLNNIVKDLRTARACLVCSLIKNFEQFEFDGCDNCEEFLKLKNNRENIIECTSSNFNGIIAVMSPQDSWVAKWQGINRFTRGIYAISVAGKLPHNVIRDMKSRGITYRIRDTSQK</sequence>
<comment type="function">
    <text evidence="12">Component of the DRB sensitivity-inducing factor complex (DSIF complex), which regulates transcription elongation by RNA polymerase II.</text>
</comment>
<evidence type="ECO:0000256" key="11">
    <source>
        <dbReference type="ARBA" id="ARBA00023242"/>
    </source>
</evidence>
<protein>
    <recommendedName>
        <fullName evidence="3 12">Transcription elongation factor SPT4</fullName>
    </recommendedName>
</protein>
<dbReference type="CTD" id="36387"/>
<evidence type="ECO:0000256" key="2">
    <source>
        <dbReference type="ARBA" id="ARBA00010464"/>
    </source>
</evidence>
<keyword evidence="6" id="KW-0863">Zinc-finger</keyword>
<dbReference type="PIRSF" id="PIRSF025023">
    <property type="entry name" value="Spt4"/>
    <property type="match status" value="1"/>
</dbReference>
<evidence type="ECO:0000256" key="1">
    <source>
        <dbReference type="ARBA" id="ARBA00004123"/>
    </source>
</evidence>
<dbReference type="GO" id="GO:0006355">
    <property type="term" value="P:regulation of DNA-templated transcription"/>
    <property type="evidence" value="ECO:0007669"/>
    <property type="project" value="InterPro"/>
</dbReference>
<dbReference type="OMA" id="FDGMIAV"/>
<dbReference type="KEGG" id="clec:106661578"/>
<name>A0A8I6RDR6_CIMLE</name>
<comment type="subcellular location">
    <subcellularLocation>
        <location evidence="1 12">Nucleus</location>
    </subcellularLocation>
</comment>
<dbReference type="AlphaFoldDB" id="A0A8I6RDR6"/>
<dbReference type="PANTHER" id="PTHR12882">
    <property type="entry name" value="SUPPRESSOR OF TY 4"/>
    <property type="match status" value="1"/>
</dbReference>
<dbReference type="FunFam" id="3.30.40.210:FF:000001">
    <property type="entry name" value="Transcription elongation factor SPT4"/>
    <property type="match status" value="1"/>
</dbReference>
<dbReference type="PANTHER" id="PTHR12882:SF1">
    <property type="entry name" value="TRANSCRIPTION ELONGATION FACTOR SPT4"/>
    <property type="match status" value="1"/>
</dbReference>
<dbReference type="GeneID" id="106661578"/>
<proteinExistence type="inferred from homology"/>
<comment type="similarity">
    <text evidence="2 12">Belongs to the SPT4 family.</text>
</comment>
<dbReference type="GO" id="GO:0032044">
    <property type="term" value="C:DSIF complex"/>
    <property type="evidence" value="ECO:0007669"/>
    <property type="project" value="TreeGrafter"/>
</dbReference>
<keyword evidence="4" id="KW-0678">Repressor</keyword>
<dbReference type="GO" id="GO:0140673">
    <property type="term" value="P:transcription elongation-coupled chromatin remodeling"/>
    <property type="evidence" value="ECO:0007669"/>
    <property type="project" value="InterPro"/>
</dbReference>
<evidence type="ECO:0000313" key="15">
    <source>
        <dbReference type="Proteomes" id="UP000494040"/>
    </source>
</evidence>
<dbReference type="Pfam" id="PF06093">
    <property type="entry name" value="Spt4"/>
    <property type="match status" value="1"/>
</dbReference>
<dbReference type="Gene3D" id="3.30.40.210">
    <property type="match status" value="1"/>
</dbReference>
<reference evidence="14" key="1">
    <citation type="submission" date="2022-01" db="UniProtKB">
        <authorList>
            <consortium name="EnsemblMetazoa"/>
        </authorList>
    </citation>
    <scope>IDENTIFICATION</scope>
</reference>
<dbReference type="RefSeq" id="XP_014240575.1">
    <property type="nucleotide sequence ID" value="XM_014385089.2"/>
</dbReference>
<dbReference type="CDD" id="cd07973">
    <property type="entry name" value="Spt4"/>
    <property type="match status" value="1"/>
</dbReference>
<dbReference type="InterPro" id="IPR029040">
    <property type="entry name" value="RPABC4/Spt4"/>
</dbReference>
<dbReference type="GO" id="GO:0008270">
    <property type="term" value="F:zinc ion binding"/>
    <property type="evidence" value="ECO:0007669"/>
    <property type="project" value="UniProtKB-KW"/>
</dbReference>
<dbReference type="GO" id="GO:0000993">
    <property type="term" value="F:RNA polymerase II complex binding"/>
    <property type="evidence" value="ECO:0007669"/>
    <property type="project" value="TreeGrafter"/>
</dbReference>
<organism evidence="14 15">
    <name type="scientific">Cimex lectularius</name>
    <name type="common">Bed bug</name>
    <name type="synonym">Acanthia lectularia</name>
    <dbReference type="NCBI Taxonomy" id="79782"/>
    <lineage>
        <taxon>Eukaryota</taxon>
        <taxon>Metazoa</taxon>
        <taxon>Ecdysozoa</taxon>
        <taxon>Arthropoda</taxon>
        <taxon>Hexapoda</taxon>
        <taxon>Insecta</taxon>
        <taxon>Pterygota</taxon>
        <taxon>Neoptera</taxon>
        <taxon>Paraneoptera</taxon>
        <taxon>Hemiptera</taxon>
        <taxon>Heteroptera</taxon>
        <taxon>Panheteroptera</taxon>
        <taxon>Cimicomorpha</taxon>
        <taxon>Cimicidae</taxon>
        <taxon>Cimex</taxon>
    </lineage>
</organism>
<dbReference type="SUPFAM" id="SSF63393">
    <property type="entry name" value="RNA polymerase subunits"/>
    <property type="match status" value="1"/>
</dbReference>
<dbReference type="OrthoDB" id="248751at2759"/>
<evidence type="ECO:0000313" key="14">
    <source>
        <dbReference type="EnsemblMetazoa" id="XP_014240575.1"/>
    </source>
</evidence>
<evidence type="ECO:0000256" key="6">
    <source>
        <dbReference type="ARBA" id="ARBA00022771"/>
    </source>
</evidence>
<accession>A0A8I6RDR6</accession>
<dbReference type="InterPro" id="IPR022800">
    <property type="entry name" value="Spt4/RpoE2_Znf"/>
</dbReference>
<evidence type="ECO:0000256" key="5">
    <source>
        <dbReference type="ARBA" id="ARBA00022723"/>
    </source>
</evidence>